<feature type="compositionally biased region" description="Polar residues" evidence="4">
    <location>
        <begin position="630"/>
        <end position="639"/>
    </location>
</feature>
<feature type="transmembrane region" description="Helical" evidence="5">
    <location>
        <begin position="477"/>
        <end position="500"/>
    </location>
</feature>
<feature type="compositionally biased region" description="Low complexity" evidence="4">
    <location>
        <begin position="520"/>
        <end position="534"/>
    </location>
</feature>
<evidence type="ECO:0000313" key="8">
    <source>
        <dbReference type="EMBL" id="KAK1751333.1"/>
    </source>
</evidence>
<dbReference type="InterPro" id="IPR056737">
    <property type="entry name" value="Beta-prop_ATRN-MKLN-like"/>
</dbReference>
<keyword evidence="9" id="KW-1185">Reference proteome</keyword>
<proteinExistence type="predicted"/>
<sequence>MLSRTQRSGSRPGAALLVFVCYLVAFAAAQYDPLKDFCRRWAHQAAVVDDRLYIDGGMVDWKPFSASSQNYTNPFFLYSDLGQTTEGMPTLNAGLSKNATIPTVNGGVLWEDSVNKRLYLYGGEFYQSPPTGFVLYSYDILYDNWISLGQPAGSAMVVPTSYGAGVSISWKGEAYHYGGWFNNASVPGWNGPPQASNRLIKYTMDTNTWSNLTGPDNVRRAEGAMVYIPAGDAGMLVYFGGSDDLYGNGTLTPEPLDRIYLFDIANTKWYSQMATGRIPENRRRFCAGATWAQDQSSYNIYIYGGAGFPPDTTGYDDIYILSIPSFQWIRGPYPADSNSTGPYPKSMMTCNVVNNAQMLVIGGTYSNDTTYMCDADVVWGEHSMDLGKQNPQDAIWALFKPNLTTYVVPTDILTAIGGASTGGAQTTAPVSGFNAPDLSVLMTRKAIVQSRSPTRDVSVPTAGKAHPGSGVVLGTGVIAGIAIGSVVAIIIILTACIICIRRRKKYYAGPRQANQPPPGWAGSNPPSASPAYSYPSPPLPVPVSGPPAELESEQGITPVYYTPARSPSSGKYEAWTTPAAAEMPLPSPTRSTRSRRASRASDREREARGVMPGQPYYSPVRTPDAVWPSFQGQTQSPNQGGVAYEADSSPLPIHPSGIGGGRPGPGTLPPGVPVQPRWDEPRR</sequence>
<keyword evidence="1" id="KW-0880">Kelch repeat</keyword>
<protein>
    <recommendedName>
        <fullName evidence="7">Attractin/MKLN-like beta-propeller domain-containing protein</fullName>
    </recommendedName>
</protein>
<keyword evidence="2" id="KW-0677">Repeat</keyword>
<feature type="chain" id="PRO_5042611807" description="Attractin/MKLN-like beta-propeller domain-containing protein" evidence="6">
    <location>
        <begin position="30"/>
        <end position="683"/>
    </location>
</feature>
<dbReference type="GO" id="GO:0019760">
    <property type="term" value="P:glucosinolate metabolic process"/>
    <property type="evidence" value="ECO:0007669"/>
    <property type="project" value="UniProtKB-ARBA"/>
</dbReference>
<dbReference type="EMBL" id="MU839842">
    <property type="protein sequence ID" value="KAK1751333.1"/>
    <property type="molecule type" value="Genomic_DNA"/>
</dbReference>
<reference evidence="8" key="1">
    <citation type="submission" date="2023-06" db="EMBL/GenBank/DDBJ databases">
        <title>Genome-scale phylogeny and comparative genomics of the fungal order Sordariales.</title>
        <authorList>
            <consortium name="Lawrence Berkeley National Laboratory"/>
            <person name="Hensen N."/>
            <person name="Bonometti L."/>
            <person name="Westerberg I."/>
            <person name="Brannstrom I.O."/>
            <person name="Guillou S."/>
            <person name="Cros-Aarteil S."/>
            <person name="Calhoun S."/>
            <person name="Haridas S."/>
            <person name="Kuo A."/>
            <person name="Mondo S."/>
            <person name="Pangilinan J."/>
            <person name="Riley R."/>
            <person name="Labutti K."/>
            <person name="Andreopoulos B."/>
            <person name="Lipzen A."/>
            <person name="Chen C."/>
            <person name="Yanf M."/>
            <person name="Daum C."/>
            <person name="Ng V."/>
            <person name="Clum A."/>
            <person name="Steindorff A."/>
            <person name="Ohm R."/>
            <person name="Martin F."/>
            <person name="Silar P."/>
            <person name="Natvig D."/>
            <person name="Lalanne C."/>
            <person name="Gautier V."/>
            <person name="Ament-Velasquez S.L."/>
            <person name="Kruys A."/>
            <person name="Hutchinson M.I."/>
            <person name="Powell A.J."/>
            <person name="Barry K."/>
            <person name="Miller A.N."/>
            <person name="Grigoriev I.V."/>
            <person name="Debuchy R."/>
            <person name="Gladieux P."/>
            <person name="Thoren M.H."/>
            <person name="Johannesson H."/>
        </authorList>
    </citation>
    <scope>NUCLEOTIDE SEQUENCE</scope>
    <source>
        <strain evidence="8">PSN4</strain>
    </source>
</reference>
<name>A0AAJ0F5G4_9PEZI</name>
<comment type="caution">
    <text evidence="8">The sequence shown here is derived from an EMBL/GenBank/DDBJ whole genome shotgun (WGS) entry which is preliminary data.</text>
</comment>
<keyword evidence="5" id="KW-1133">Transmembrane helix</keyword>
<feature type="region of interest" description="Disordered" evidence="4">
    <location>
        <begin position="578"/>
        <end position="683"/>
    </location>
</feature>
<evidence type="ECO:0000256" key="6">
    <source>
        <dbReference type="SAM" id="SignalP"/>
    </source>
</evidence>
<evidence type="ECO:0000313" key="9">
    <source>
        <dbReference type="Proteomes" id="UP001239445"/>
    </source>
</evidence>
<dbReference type="InterPro" id="IPR015915">
    <property type="entry name" value="Kelch-typ_b-propeller"/>
</dbReference>
<feature type="region of interest" description="Disordered" evidence="4">
    <location>
        <begin position="510"/>
        <end position="534"/>
    </location>
</feature>
<organism evidence="8 9">
    <name type="scientific">Echria macrotheca</name>
    <dbReference type="NCBI Taxonomy" id="438768"/>
    <lineage>
        <taxon>Eukaryota</taxon>
        <taxon>Fungi</taxon>
        <taxon>Dikarya</taxon>
        <taxon>Ascomycota</taxon>
        <taxon>Pezizomycotina</taxon>
        <taxon>Sordariomycetes</taxon>
        <taxon>Sordariomycetidae</taxon>
        <taxon>Sordariales</taxon>
        <taxon>Schizotheciaceae</taxon>
        <taxon>Echria</taxon>
    </lineage>
</organism>
<evidence type="ECO:0000256" key="2">
    <source>
        <dbReference type="ARBA" id="ARBA00022737"/>
    </source>
</evidence>
<evidence type="ECO:0000256" key="5">
    <source>
        <dbReference type="SAM" id="Phobius"/>
    </source>
</evidence>
<gene>
    <name evidence="8" type="ORF">QBC47DRAFT_329977</name>
</gene>
<feature type="signal peptide" evidence="6">
    <location>
        <begin position="1"/>
        <end position="29"/>
    </location>
</feature>
<evidence type="ECO:0000256" key="1">
    <source>
        <dbReference type="ARBA" id="ARBA00022441"/>
    </source>
</evidence>
<keyword evidence="3" id="KW-0408">Iron</keyword>
<dbReference type="Pfam" id="PF24981">
    <property type="entry name" value="Beta-prop_ATRN-LZTR1"/>
    <property type="match status" value="1"/>
</dbReference>
<evidence type="ECO:0000256" key="3">
    <source>
        <dbReference type="ARBA" id="ARBA00023004"/>
    </source>
</evidence>
<dbReference type="AlphaFoldDB" id="A0AAJ0F5G4"/>
<keyword evidence="5" id="KW-0812">Transmembrane</keyword>
<dbReference type="SUPFAM" id="SSF50965">
    <property type="entry name" value="Galactose oxidase, central domain"/>
    <property type="match status" value="1"/>
</dbReference>
<feature type="domain" description="Attractin/MKLN-like beta-propeller" evidence="7">
    <location>
        <begin position="118"/>
        <end position="371"/>
    </location>
</feature>
<evidence type="ECO:0000256" key="4">
    <source>
        <dbReference type="SAM" id="MobiDB-lite"/>
    </source>
</evidence>
<dbReference type="PANTHER" id="PTHR47435:SF4">
    <property type="entry name" value="KELCH REPEAT PROTEIN (AFU_ORTHOLOGUE AFUA_5G12780)"/>
    <property type="match status" value="1"/>
</dbReference>
<accession>A0AAJ0F5G4</accession>
<feature type="compositionally biased region" description="Basic and acidic residues" evidence="4">
    <location>
        <begin position="599"/>
        <end position="608"/>
    </location>
</feature>
<dbReference type="Proteomes" id="UP001239445">
    <property type="component" value="Unassembled WGS sequence"/>
</dbReference>
<dbReference type="PANTHER" id="PTHR47435">
    <property type="entry name" value="KELCH REPEAT PROTEIN (AFU_ORTHOLOGUE AFUA_5G12780)"/>
    <property type="match status" value="1"/>
</dbReference>
<keyword evidence="6" id="KW-0732">Signal</keyword>
<dbReference type="Gene3D" id="2.120.10.80">
    <property type="entry name" value="Kelch-type beta propeller"/>
    <property type="match status" value="2"/>
</dbReference>
<keyword evidence="5" id="KW-0472">Membrane</keyword>
<dbReference type="InterPro" id="IPR011043">
    <property type="entry name" value="Gal_Oxase/kelch_b-propeller"/>
</dbReference>
<evidence type="ECO:0000259" key="7">
    <source>
        <dbReference type="Pfam" id="PF24981"/>
    </source>
</evidence>